<proteinExistence type="predicted"/>
<protein>
    <recommendedName>
        <fullName evidence="5">Cell wall protein</fullName>
    </recommendedName>
</protein>
<organism evidence="3 4">
    <name type="scientific">Rubus argutus</name>
    <name type="common">Southern blackberry</name>
    <dbReference type="NCBI Taxonomy" id="59490"/>
    <lineage>
        <taxon>Eukaryota</taxon>
        <taxon>Viridiplantae</taxon>
        <taxon>Streptophyta</taxon>
        <taxon>Embryophyta</taxon>
        <taxon>Tracheophyta</taxon>
        <taxon>Spermatophyta</taxon>
        <taxon>Magnoliopsida</taxon>
        <taxon>eudicotyledons</taxon>
        <taxon>Gunneridae</taxon>
        <taxon>Pentapetalae</taxon>
        <taxon>rosids</taxon>
        <taxon>fabids</taxon>
        <taxon>Rosales</taxon>
        <taxon>Rosaceae</taxon>
        <taxon>Rosoideae</taxon>
        <taxon>Rosoideae incertae sedis</taxon>
        <taxon>Rubus</taxon>
    </lineage>
</organism>
<sequence>MAAYKIKKSLLPLVSICVILLTITDQAVAGRNVPENTNKDEMKQPQFLFGHDGSYLIPGIGRVLKPHKFFPYTSPFTTPSIGGSSGSSGSSGTGTSGSGHKYIPGADDTFVPNPGFEVPNPGQP</sequence>
<evidence type="ECO:0008006" key="5">
    <source>
        <dbReference type="Google" id="ProtNLM"/>
    </source>
</evidence>
<evidence type="ECO:0000313" key="4">
    <source>
        <dbReference type="Proteomes" id="UP001457282"/>
    </source>
</evidence>
<feature type="chain" id="PRO_5043329493" description="Cell wall protein" evidence="2">
    <location>
        <begin position="30"/>
        <end position="124"/>
    </location>
</feature>
<dbReference type="PANTHER" id="PTHR36733">
    <property type="entry name" value="CELL WALL PROTEIN-RELATED"/>
    <property type="match status" value="1"/>
</dbReference>
<accession>A0AAW1WII2</accession>
<dbReference type="EMBL" id="JBEDUW010000006">
    <property type="protein sequence ID" value="KAK9924710.1"/>
    <property type="molecule type" value="Genomic_DNA"/>
</dbReference>
<feature type="signal peptide" evidence="2">
    <location>
        <begin position="1"/>
        <end position="29"/>
    </location>
</feature>
<evidence type="ECO:0000256" key="1">
    <source>
        <dbReference type="SAM" id="MobiDB-lite"/>
    </source>
</evidence>
<evidence type="ECO:0000313" key="3">
    <source>
        <dbReference type="EMBL" id="KAK9924710.1"/>
    </source>
</evidence>
<evidence type="ECO:0000256" key="2">
    <source>
        <dbReference type="SAM" id="SignalP"/>
    </source>
</evidence>
<dbReference type="InterPro" id="IPR034565">
    <property type="entry name" value="Put_cell_wall"/>
</dbReference>
<dbReference type="AlphaFoldDB" id="A0AAW1WII2"/>
<name>A0AAW1WII2_RUBAR</name>
<keyword evidence="4" id="KW-1185">Reference proteome</keyword>
<feature type="compositionally biased region" description="Gly residues" evidence="1">
    <location>
        <begin position="83"/>
        <end position="97"/>
    </location>
</feature>
<keyword evidence="2" id="KW-0732">Signal</keyword>
<dbReference type="Proteomes" id="UP001457282">
    <property type="component" value="Unassembled WGS sequence"/>
</dbReference>
<dbReference type="PANTHER" id="PTHR36733:SF1">
    <property type="entry name" value="CELL WALL PROTEIN-RELATED"/>
    <property type="match status" value="1"/>
</dbReference>
<feature type="region of interest" description="Disordered" evidence="1">
    <location>
        <begin position="78"/>
        <end position="124"/>
    </location>
</feature>
<comment type="caution">
    <text evidence="3">The sequence shown here is derived from an EMBL/GenBank/DDBJ whole genome shotgun (WGS) entry which is preliminary data.</text>
</comment>
<gene>
    <name evidence="3" type="ORF">M0R45_033064</name>
</gene>
<reference evidence="3 4" key="1">
    <citation type="journal article" date="2023" name="G3 (Bethesda)">
        <title>A chromosome-length genome assembly and annotation of blackberry (Rubus argutus, cv. 'Hillquist').</title>
        <authorList>
            <person name="Bruna T."/>
            <person name="Aryal R."/>
            <person name="Dudchenko O."/>
            <person name="Sargent D.J."/>
            <person name="Mead D."/>
            <person name="Buti M."/>
            <person name="Cavallini A."/>
            <person name="Hytonen T."/>
            <person name="Andres J."/>
            <person name="Pham M."/>
            <person name="Weisz D."/>
            <person name="Mascagni F."/>
            <person name="Usai G."/>
            <person name="Natali L."/>
            <person name="Bassil N."/>
            <person name="Fernandez G.E."/>
            <person name="Lomsadze A."/>
            <person name="Armour M."/>
            <person name="Olukolu B."/>
            <person name="Poorten T."/>
            <person name="Britton C."/>
            <person name="Davik J."/>
            <person name="Ashrafi H."/>
            <person name="Aiden E.L."/>
            <person name="Borodovsky M."/>
            <person name="Worthington M."/>
        </authorList>
    </citation>
    <scope>NUCLEOTIDE SEQUENCE [LARGE SCALE GENOMIC DNA]</scope>
    <source>
        <strain evidence="3">PI 553951</strain>
    </source>
</reference>